<dbReference type="RefSeq" id="WP_189518779.1">
    <property type="nucleotide sequence ID" value="NZ_BMZM01000003.1"/>
</dbReference>
<comment type="caution">
    <text evidence="5">The sequence shown here is derived from an EMBL/GenBank/DDBJ whole genome shotgun (WGS) entry which is preliminary data.</text>
</comment>
<dbReference type="PANTHER" id="PTHR43179">
    <property type="entry name" value="RHAMNOSYLTRANSFERASE WBBL"/>
    <property type="match status" value="1"/>
</dbReference>
<name>A0ABQ3FMJ0_9GAMM</name>
<accession>A0ABQ3FMJ0</accession>
<keyword evidence="6" id="KW-1185">Reference proteome</keyword>
<dbReference type="GO" id="GO:0016740">
    <property type="term" value="F:transferase activity"/>
    <property type="evidence" value="ECO:0007669"/>
    <property type="project" value="UniProtKB-KW"/>
</dbReference>
<dbReference type="InterPro" id="IPR029044">
    <property type="entry name" value="Nucleotide-diphossugar_trans"/>
</dbReference>
<dbReference type="SUPFAM" id="SSF53448">
    <property type="entry name" value="Nucleotide-diphospho-sugar transferases"/>
    <property type="match status" value="1"/>
</dbReference>
<evidence type="ECO:0000313" key="5">
    <source>
        <dbReference type="EMBL" id="GHC30329.1"/>
    </source>
</evidence>
<dbReference type="Gene3D" id="3.90.550.10">
    <property type="entry name" value="Spore Coat Polysaccharide Biosynthesis Protein SpsA, Chain A"/>
    <property type="match status" value="1"/>
</dbReference>
<sequence>MKLSVLTLVRHRRDHLVNLMRSLEAQQQRPDELVIAWMQSTRECDLPETSFPVQHVMVEGDALPLARARNAAVEAASFEALVFLDVDCIASPGLIKRYHEALQTKAALYIGEVHYLPADAVRYRGDHDSKNGHDGGDMDLERLTQLGERHPARPALSPHEMRHEADHGQLWGLSFALMRTDHWRAGGMDEGYVGYGGEETDYAWRLAAAEIPLYWLGGALAWHQHHPLHAPPYPHLEAIVANARRFHARWGHWCMDYWLGQFRDAGVIDWSPEADDIKVLRAPTEQEIDDARLPSSARYC</sequence>
<evidence type="ECO:0000256" key="1">
    <source>
        <dbReference type="ARBA" id="ARBA00006739"/>
    </source>
</evidence>
<dbReference type="EMBL" id="BMZM01000003">
    <property type="protein sequence ID" value="GHC30329.1"/>
    <property type="molecule type" value="Genomic_DNA"/>
</dbReference>
<evidence type="ECO:0000259" key="4">
    <source>
        <dbReference type="Pfam" id="PF00535"/>
    </source>
</evidence>
<evidence type="ECO:0000256" key="2">
    <source>
        <dbReference type="ARBA" id="ARBA00022676"/>
    </source>
</evidence>
<keyword evidence="3 5" id="KW-0808">Transferase</keyword>
<evidence type="ECO:0000256" key="3">
    <source>
        <dbReference type="ARBA" id="ARBA00022679"/>
    </source>
</evidence>
<evidence type="ECO:0000313" key="6">
    <source>
        <dbReference type="Proteomes" id="UP000604243"/>
    </source>
</evidence>
<keyword evidence="2" id="KW-0328">Glycosyltransferase</keyword>
<dbReference type="Proteomes" id="UP000604243">
    <property type="component" value="Unassembled WGS sequence"/>
</dbReference>
<dbReference type="PANTHER" id="PTHR43179:SF12">
    <property type="entry name" value="GALACTOFURANOSYLTRANSFERASE GLFT2"/>
    <property type="match status" value="1"/>
</dbReference>
<proteinExistence type="inferred from homology"/>
<gene>
    <name evidence="5" type="ORF">GCM10010082_25500</name>
</gene>
<protein>
    <submittedName>
        <fullName evidence="5">Glycosyl transferase family A</fullName>
    </submittedName>
</protein>
<reference evidence="6" key="1">
    <citation type="journal article" date="2019" name="Int. J. Syst. Evol. Microbiol.">
        <title>The Global Catalogue of Microorganisms (GCM) 10K type strain sequencing project: providing services to taxonomists for standard genome sequencing and annotation.</title>
        <authorList>
            <consortium name="The Broad Institute Genomics Platform"/>
            <consortium name="The Broad Institute Genome Sequencing Center for Infectious Disease"/>
            <person name="Wu L."/>
            <person name="Ma J."/>
        </authorList>
    </citation>
    <scope>NUCLEOTIDE SEQUENCE [LARGE SCALE GENOMIC DNA]</scope>
    <source>
        <strain evidence="6">KCTC 42082</strain>
    </source>
</reference>
<organism evidence="5 6">
    <name type="scientific">Kushneria pakistanensis</name>
    <dbReference type="NCBI Taxonomy" id="1508770"/>
    <lineage>
        <taxon>Bacteria</taxon>
        <taxon>Pseudomonadati</taxon>
        <taxon>Pseudomonadota</taxon>
        <taxon>Gammaproteobacteria</taxon>
        <taxon>Oceanospirillales</taxon>
        <taxon>Halomonadaceae</taxon>
        <taxon>Kushneria</taxon>
    </lineage>
</organism>
<dbReference type="Pfam" id="PF00535">
    <property type="entry name" value="Glycos_transf_2"/>
    <property type="match status" value="1"/>
</dbReference>
<comment type="similarity">
    <text evidence="1">Belongs to the glycosyltransferase 2 family.</text>
</comment>
<feature type="domain" description="Glycosyltransferase 2-like" evidence="4">
    <location>
        <begin position="11"/>
        <end position="127"/>
    </location>
</feature>
<dbReference type="InterPro" id="IPR001173">
    <property type="entry name" value="Glyco_trans_2-like"/>
</dbReference>